<comment type="caution">
    <text evidence="7">Lacks conserved residue(s) required for the propagation of feature annotation.</text>
</comment>
<dbReference type="Gene3D" id="2.10.25.10">
    <property type="entry name" value="Laminin"/>
    <property type="match status" value="2"/>
</dbReference>
<dbReference type="GO" id="GO:0016192">
    <property type="term" value="P:vesicle-mediated transport"/>
    <property type="evidence" value="ECO:0007669"/>
    <property type="project" value="UniProtKB-ARBA"/>
</dbReference>
<dbReference type="Gene3D" id="4.10.400.10">
    <property type="entry name" value="Low-density Lipoprotein Receptor"/>
    <property type="match status" value="3"/>
</dbReference>
<evidence type="ECO:0000256" key="1">
    <source>
        <dbReference type="ARBA" id="ARBA00004167"/>
    </source>
</evidence>
<evidence type="ECO:0000256" key="5">
    <source>
        <dbReference type="ARBA" id="ARBA00023136"/>
    </source>
</evidence>
<keyword evidence="5" id="KW-0472">Membrane</keyword>
<dbReference type="PROSITE" id="PS50068">
    <property type="entry name" value="LDLRA_2"/>
    <property type="match status" value="1"/>
</dbReference>
<feature type="disulfide bond" evidence="7">
    <location>
        <begin position="1019"/>
        <end position="1028"/>
    </location>
</feature>
<dbReference type="GO" id="GO:0005886">
    <property type="term" value="C:plasma membrane"/>
    <property type="evidence" value="ECO:0007669"/>
    <property type="project" value="TreeGrafter"/>
</dbReference>
<organism evidence="9 11">
    <name type="scientific">Didymodactylos carnosus</name>
    <dbReference type="NCBI Taxonomy" id="1234261"/>
    <lineage>
        <taxon>Eukaryota</taxon>
        <taxon>Metazoa</taxon>
        <taxon>Spiralia</taxon>
        <taxon>Gnathifera</taxon>
        <taxon>Rotifera</taxon>
        <taxon>Eurotatoria</taxon>
        <taxon>Bdelloidea</taxon>
        <taxon>Philodinida</taxon>
        <taxon>Philodinidae</taxon>
        <taxon>Didymodactylos</taxon>
    </lineage>
</organism>
<dbReference type="Pfam" id="PF00057">
    <property type="entry name" value="Ldl_recept_a"/>
    <property type="match status" value="1"/>
</dbReference>
<keyword evidence="6 7" id="KW-1015">Disulfide bond</keyword>
<dbReference type="Proteomes" id="UP000663829">
    <property type="component" value="Unassembled WGS sequence"/>
</dbReference>
<keyword evidence="4" id="KW-1133">Transmembrane helix</keyword>
<dbReference type="PROSITE" id="PS01186">
    <property type="entry name" value="EGF_2"/>
    <property type="match status" value="1"/>
</dbReference>
<keyword evidence="11" id="KW-1185">Reference proteome</keyword>
<sequence>MDSFLYCVFLLSISLSETRYHLFKSFSGAYSDYDCLYLVGHSNKAAVLESTISYCIRATGRIRTSHEPNCYDGTLYSFKDLKQRDIQSDQLFDWYASIDVIEQYQSYIDSRSNYDGETTFCNCSGRAFGQFCEYSFILENTNPKVTSLSSLLLMTYRYKINTYKYLDKLNKIINATCYQQCPDMINKTKVKCLDWREVCDGKIDCWDAIDESSMCFELERNHCNNELEYRCRMGTCISKSFAFDIYPDCMDDSDEVDTGPVARSYYGCILLSTIECEEHFCGRAQFSCNDGQCLRNYFQYFDTNFDNSPCFNLHDESFWTDMFYLNNLTLVNNDDCLLYTMCKFGFHRIHKNVECVEPLINEDAYLIKCYSRLVKLPTYNFFAYPSVQFLYNITNATFLSVIPDYICYDEIVCNGKFQPNMYINGLSCNEYHYFNMSKNSSSWGSLFNNMQNLFSICSSFLRTDYDVAELFSCSTANNFTCISKERLLDGYVDCYNGIDENVNVDGLNVCNMSLSSRFQCKTIANQCIPRIFVKNGKYECVDGSDEKDMISCTSDDEQGCDWLRDGDLKVTSKYLFGRLCDRFIDIIEDNNGMTDETDCDYWSCHTTYTNCDKRWNCPNAVDEINCLHKRPGVPTCFQDEHRCVQNDYGNMTCYNYMLAGHGINNCLGNIDERAIGYCHAQYPLIVHKRFHCRNSTICLEPKQLCDCVYDCPLHDDEELLCSWLLEHPCSVGQFTCMDGLRRLNRFRCDGFKSCNGEATEDEWFCEIGDYQFAMYNKLPDIPEKRSLLPSNINVDMDEVYYGWHCNRGLVLHNKLQYKDSCMSPPSYYGDHCEYQRKRLSIIFQLAAPYYLNKPSVVIKLIFFLLSNVTTFKIIDYEYIVHMPYVFSTKKYLLYMLYPKLSAINTITEPSFVCIDAYLVTPASVQYVYTWFYTLKFQFLPVQRLAIKLVLAPEFRTCRNVLNCIHGVYIMSSNDNSACFCKCDSGWTGRRCDTKTVICKSFCRERSHCIDFGDRPLCICALNRIGSRCQIQLNNTCDKVNFSCSNNGKCVGISDERKSLISHKYVCLCDEKYRGSRCENTSPTLTISINITTPLKTNSVAVVYFCYIKEGDEYNNGIKTMTCDRLFFQDIMVSKLPTVYATHASNCITEISWQTYLLLISCFISFIPQLATHTIFIVPSKMYTAELENVLQRLYKSLWIYE</sequence>
<name>A0A815CE92_9BILA</name>
<dbReference type="InterPro" id="IPR036055">
    <property type="entry name" value="LDL_receptor-like_sf"/>
</dbReference>
<dbReference type="EMBL" id="CAJOBC010027017">
    <property type="protein sequence ID" value="CAF4072974.1"/>
    <property type="molecule type" value="Genomic_DNA"/>
</dbReference>
<evidence type="ECO:0000256" key="3">
    <source>
        <dbReference type="ARBA" id="ARBA00022737"/>
    </source>
</evidence>
<dbReference type="PRINTS" id="PR00261">
    <property type="entry name" value="LDLRECEPTOR"/>
</dbReference>
<evidence type="ECO:0000256" key="6">
    <source>
        <dbReference type="ARBA" id="ARBA00023157"/>
    </source>
</evidence>
<evidence type="ECO:0000313" key="9">
    <source>
        <dbReference type="EMBL" id="CAF1279216.1"/>
    </source>
</evidence>
<dbReference type="InterPro" id="IPR002172">
    <property type="entry name" value="LDrepeatLR_classA_rpt"/>
</dbReference>
<dbReference type="SMART" id="SM00181">
    <property type="entry name" value="EGF"/>
    <property type="match status" value="3"/>
</dbReference>
<dbReference type="PANTHER" id="PTHR24270">
    <property type="entry name" value="LOW-DENSITY LIPOPROTEIN RECEPTOR-RELATED"/>
    <property type="match status" value="1"/>
</dbReference>
<keyword evidence="2" id="KW-0812">Transmembrane</keyword>
<dbReference type="Proteomes" id="UP000681722">
    <property type="component" value="Unassembled WGS sequence"/>
</dbReference>
<dbReference type="EMBL" id="CAJNOQ010011538">
    <property type="protein sequence ID" value="CAF1279216.1"/>
    <property type="molecule type" value="Genomic_DNA"/>
</dbReference>
<feature type="disulfide bond" evidence="7">
    <location>
        <begin position="998"/>
        <end position="1008"/>
    </location>
</feature>
<evidence type="ECO:0000256" key="4">
    <source>
        <dbReference type="ARBA" id="ARBA00022989"/>
    </source>
</evidence>
<dbReference type="SUPFAM" id="SSF57424">
    <property type="entry name" value="LDL receptor-like module"/>
    <property type="match status" value="2"/>
</dbReference>
<dbReference type="PROSITE" id="PS00022">
    <property type="entry name" value="EGF_1"/>
    <property type="match status" value="2"/>
</dbReference>
<dbReference type="SMART" id="SM00192">
    <property type="entry name" value="LDLa"/>
    <property type="match status" value="7"/>
</dbReference>
<keyword evidence="7" id="KW-0245">EGF-like domain</keyword>
<evidence type="ECO:0000256" key="7">
    <source>
        <dbReference type="PROSITE-ProRule" id="PRU00076"/>
    </source>
</evidence>
<gene>
    <name evidence="9" type="ORF">GPM918_LOCUS27471</name>
    <name evidence="10" type="ORF">SRO942_LOCUS27799</name>
</gene>
<comment type="caution">
    <text evidence="9">The sequence shown here is derived from an EMBL/GenBank/DDBJ whole genome shotgun (WGS) entry which is preliminary data.</text>
</comment>
<feature type="domain" description="EGF-like" evidence="8">
    <location>
        <begin position="1032"/>
        <end position="1078"/>
    </location>
</feature>
<evidence type="ECO:0000313" key="11">
    <source>
        <dbReference type="Proteomes" id="UP000663829"/>
    </source>
</evidence>
<evidence type="ECO:0000259" key="8">
    <source>
        <dbReference type="PROSITE" id="PS50026"/>
    </source>
</evidence>
<dbReference type="PROSITE" id="PS50026">
    <property type="entry name" value="EGF_3"/>
    <property type="match status" value="2"/>
</dbReference>
<dbReference type="InterPro" id="IPR000742">
    <property type="entry name" value="EGF"/>
</dbReference>
<protein>
    <recommendedName>
        <fullName evidence="8">EGF-like domain-containing protein</fullName>
    </recommendedName>
</protein>
<feature type="disulfide bond" evidence="7">
    <location>
        <begin position="1068"/>
        <end position="1077"/>
    </location>
</feature>
<comment type="subcellular location">
    <subcellularLocation>
        <location evidence="1">Membrane</location>
        <topology evidence="1">Single-pass membrane protein</topology>
    </subcellularLocation>
</comment>
<dbReference type="OrthoDB" id="382013at2759"/>
<evidence type="ECO:0000313" key="10">
    <source>
        <dbReference type="EMBL" id="CAF4072974.1"/>
    </source>
</evidence>
<reference evidence="9" key="1">
    <citation type="submission" date="2021-02" db="EMBL/GenBank/DDBJ databases">
        <authorList>
            <person name="Nowell W R."/>
        </authorList>
    </citation>
    <scope>NUCLEOTIDE SEQUENCE</scope>
</reference>
<accession>A0A815CE92</accession>
<keyword evidence="3" id="KW-0677">Repeat</keyword>
<dbReference type="InterPro" id="IPR050685">
    <property type="entry name" value="LDLR"/>
</dbReference>
<evidence type="ECO:0000256" key="2">
    <source>
        <dbReference type="ARBA" id="ARBA00022692"/>
    </source>
</evidence>
<feature type="domain" description="EGF-like" evidence="8">
    <location>
        <begin position="994"/>
        <end position="1029"/>
    </location>
</feature>
<dbReference type="AlphaFoldDB" id="A0A815CE92"/>
<proteinExistence type="predicted"/>